<comment type="caution">
    <text evidence="1">The sequence shown here is derived from an EMBL/GenBank/DDBJ whole genome shotgun (WGS) entry which is preliminary data.</text>
</comment>
<sequence>MSVSFSRQSGRQSGRSYSARSVTSSSLSQRGGMQKSVGGFQGFLLPTGGPLMQGRSPSVYGGAGGCGTRISQSFYTSGTHNPFSESAVIFNEKVTMQNLNDRLESYLQQVHSLESANRRLELQIRDFLEKRGPSHSNDFSKFFAIITDVRAQILNKYLDNQRVILQIDNAKLAAEGFQVKYDIELNMHSMVQADVIRLKGVRDSLTLSISELELNMEDMKEELVYMRSSHQEDLQVIRKQRGGTVDVRVDCPDSKDIEKELKETREEYEALMVNNMQEVETWFQAKVEEFNVRILVSTTDVNTFYTELSELRRTYQNLEISRDAILTEIQCRQRTLEESNVRFNTQLSQLQLSINTLQVELQGLQVSIDQQQIEYRILLDIKMRLEMEIAEYRRLLDGETRERTFIQERKAYVIKEVVQVEEHKPHVERRIKTIVEKIIDGQVVSSSEQVETEDI</sequence>
<gene>
    <name evidence="1" type="ORF">KUCAC02_016001</name>
</gene>
<proteinExistence type="predicted"/>
<name>A0ACB9XZ13_CHAAC</name>
<dbReference type="EMBL" id="CM043785">
    <property type="protein sequence ID" value="KAI4833076.1"/>
    <property type="molecule type" value="Genomic_DNA"/>
</dbReference>
<evidence type="ECO:0000313" key="2">
    <source>
        <dbReference type="Proteomes" id="UP001057452"/>
    </source>
</evidence>
<keyword evidence="2" id="KW-1185">Reference proteome</keyword>
<evidence type="ECO:0000313" key="1">
    <source>
        <dbReference type="EMBL" id="KAI4833076.1"/>
    </source>
</evidence>
<organism evidence="1 2">
    <name type="scientific">Chaenocephalus aceratus</name>
    <name type="common">Blackfin icefish</name>
    <name type="synonym">Chaenichthys aceratus</name>
    <dbReference type="NCBI Taxonomy" id="36190"/>
    <lineage>
        <taxon>Eukaryota</taxon>
        <taxon>Metazoa</taxon>
        <taxon>Chordata</taxon>
        <taxon>Craniata</taxon>
        <taxon>Vertebrata</taxon>
        <taxon>Euteleostomi</taxon>
        <taxon>Actinopterygii</taxon>
        <taxon>Neopterygii</taxon>
        <taxon>Teleostei</taxon>
        <taxon>Neoteleostei</taxon>
        <taxon>Acanthomorphata</taxon>
        <taxon>Eupercaria</taxon>
        <taxon>Perciformes</taxon>
        <taxon>Notothenioidei</taxon>
        <taxon>Channichthyidae</taxon>
        <taxon>Chaenocephalus</taxon>
    </lineage>
</organism>
<protein>
    <submittedName>
        <fullName evidence="1">Uncharacterized protein</fullName>
    </submittedName>
</protein>
<reference evidence="1" key="1">
    <citation type="submission" date="2022-05" db="EMBL/GenBank/DDBJ databases">
        <title>Chromosome-level genome of Chaenocephalus aceratus.</title>
        <authorList>
            <person name="Park H."/>
        </authorList>
    </citation>
    <scope>NUCLEOTIDE SEQUENCE</scope>
    <source>
        <strain evidence="1">KU_202001</strain>
    </source>
</reference>
<accession>A0ACB9XZ13</accession>
<dbReference type="Proteomes" id="UP001057452">
    <property type="component" value="Chromosome 1"/>
</dbReference>